<dbReference type="InterPro" id="IPR011611">
    <property type="entry name" value="PfkB_dom"/>
</dbReference>
<dbReference type="Pfam" id="PF00294">
    <property type="entry name" value="PfkB"/>
    <property type="match status" value="1"/>
</dbReference>
<keyword evidence="3 6" id="KW-0418">Kinase</keyword>
<evidence type="ECO:0000256" key="2">
    <source>
        <dbReference type="ARBA" id="ARBA00022679"/>
    </source>
</evidence>
<gene>
    <name evidence="6" type="ORF">ACFQRF_13025</name>
</gene>
<name>A0ABW2KHP1_9ACTN</name>
<dbReference type="CDD" id="cd01166">
    <property type="entry name" value="KdgK"/>
    <property type="match status" value="1"/>
</dbReference>
<dbReference type="PROSITE" id="PS00584">
    <property type="entry name" value="PFKB_KINASES_2"/>
    <property type="match status" value="1"/>
</dbReference>
<accession>A0ABW2KHP1</accession>
<keyword evidence="7" id="KW-1185">Reference proteome</keyword>
<evidence type="ECO:0000259" key="5">
    <source>
        <dbReference type="Pfam" id="PF00294"/>
    </source>
</evidence>
<feature type="domain" description="Carbohydrate kinase PfkB" evidence="5">
    <location>
        <begin position="4"/>
        <end position="306"/>
    </location>
</feature>
<keyword evidence="2" id="KW-0808">Transferase</keyword>
<dbReference type="EMBL" id="JBHTBH010000005">
    <property type="protein sequence ID" value="MFC7328667.1"/>
    <property type="molecule type" value="Genomic_DNA"/>
</dbReference>
<comment type="caution">
    <text evidence="6">The sequence shown here is derived from an EMBL/GenBank/DDBJ whole genome shotgun (WGS) entry which is preliminary data.</text>
</comment>
<evidence type="ECO:0000256" key="1">
    <source>
        <dbReference type="ARBA" id="ARBA00010688"/>
    </source>
</evidence>
<dbReference type="Proteomes" id="UP001596540">
    <property type="component" value="Unassembled WGS sequence"/>
</dbReference>
<evidence type="ECO:0000256" key="4">
    <source>
        <dbReference type="SAM" id="MobiDB-lite"/>
    </source>
</evidence>
<dbReference type="PANTHER" id="PTHR43085:SF15">
    <property type="entry name" value="2-DEHYDRO-3-DEOXYGLUCONOKINASE"/>
    <property type="match status" value="1"/>
</dbReference>
<dbReference type="PANTHER" id="PTHR43085">
    <property type="entry name" value="HEXOKINASE FAMILY MEMBER"/>
    <property type="match status" value="1"/>
</dbReference>
<dbReference type="GO" id="GO:0016301">
    <property type="term" value="F:kinase activity"/>
    <property type="evidence" value="ECO:0007669"/>
    <property type="project" value="UniProtKB-KW"/>
</dbReference>
<dbReference type="InterPro" id="IPR002173">
    <property type="entry name" value="Carboh/pur_kinase_PfkB_CS"/>
</dbReference>
<reference evidence="7" key="1">
    <citation type="journal article" date="2019" name="Int. J. Syst. Evol. Microbiol.">
        <title>The Global Catalogue of Microorganisms (GCM) 10K type strain sequencing project: providing services to taxonomists for standard genome sequencing and annotation.</title>
        <authorList>
            <consortium name="The Broad Institute Genomics Platform"/>
            <consortium name="The Broad Institute Genome Sequencing Center for Infectious Disease"/>
            <person name="Wu L."/>
            <person name="Ma J."/>
        </authorList>
    </citation>
    <scope>NUCLEOTIDE SEQUENCE [LARGE SCALE GENOMIC DNA]</scope>
    <source>
        <strain evidence="7">CGMCC 4.7382</strain>
    </source>
</reference>
<organism evidence="6 7">
    <name type="scientific">Marinactinospora rubrisoli</name>
    <dbReference type="NCBI Taxonomy" id="2715399"/>
    <lineage>
        <taxon>Bacteria</taxon>
        <taxon>Bacillati</taxon>
        <taxon>Actinomycetota</taxon>
        <taxon>Actinomycetes</taxon>
        <taxon>Streptosporangiales</taxon>
        <taxon>Nocardiopsidaceae</taxon>
        <taxon>Marinactinospora</taxon>
    </lineage>
</organism>
<comment type="similarity">
    <text evidence="1">Belongs to the carbohydrate kinase PfkB family.</text>
</comment>
<protein>
    <submittedName>
        <fullName evidence="6">Sugar kinase</fullName>
    </submittedName>
</protein>
<dbReference type="RefSeq" id="WP_379871314.1">
    <property type="nucleotide sequence ID" value="NZ_JBHTBH010000005.1"/>
</dbReference>
<dbReference type="InterPro" id="IPR050306">
    <property type="entry name" value="PfkB_Carbo_kinase"/>
</dbReference>
<proteinExistence type="inferred from homology"/>
<sequence length="320" mass="32562">MADRDLVALGECMVELSSVEPLSTASSLTVRYAGDVLNTLTVAARLGARTGFVTRVGRDPFAERMRAAWLAEGVDLTHAPLVDGVNGVYFISVDGNGEREFTYRRAGSAASTLAPEDVDPGYLAGSRAVLLSGITQAISASAQQATAYAARVAREAGCLVAYDPNHRPALWAVRGGPEAARAAAAEVLPWVDVLLPSVPSDLVALPVDAPDRATTGAAAHALLAGLAPTVAVKDGAAGVYVGPAGGTEHVPAVPPERVVDTSGAGDAWNAAFLVALLRGGGAADAARAANRVASRTVAHRGAIPPRDADLTLPESGAPPL</sequence>
<dbReference type="Gene3D" id="3.40.1190.20">
    <property type="match status" value="1"/>
</dbReference>
<evidence type="ECO:0000256" key="3">
    <source>
        <dbReference type="ARBA" id="ARBA00022777"/>
    </source>
</evidence>
<dbReference type="InterPro" id="IPR029056">
    <property type="entry name" value="Ribokinase-like"/>
</dbReference>
<evidence type="ECO:0000313" key="7">
    <source>
        <dbReference type="Proteomes" id="UP001596540"/>
    </source>
</evidence>
<dbReference type="SUPFAM" id="SSF53613">
    <property type="entry name" value="Ribokinase-like"/>
    <property type="match status" value="1"/>
</dbReference>
<feature type="region of interest" description="Disordered" evidence="4">
    <location>
        <begin position="295"/>
        <end position="320"/>
    </location>
</feature>
<evidence type="ECO:0000313" key="6">
    <source>
        <dbReference type="EMBL" id="MFC7328667.1"/>
    </source>
</evidence>